<comment type="caution">
    <text evidence="3">The sequence shown here is derived from an EMBL/GenBank/DDBJ whole genome shotgun (WGS) entry which is preliminary data.</text>
</comment>
<evidence type="ECO:0008006" key="5">
    <source>
        <dbReference type="Google" id="ProtNLM"/>
    </source>
</evidence>
<protein>
    <recommendedName>
        <fullName evidence="5">F-box domain-containing protein</fullName>
    </recommendedName>
</protein>
<gene>
    <name evidence="3" type="ORF">CAMP_LOCUS2846</name>
</gene>
<dbReference type="Pfam" id="PF00646">
    <property type="entry name" value="F-box"/>
    <property type="match status" value="1"/>
</dbReference>
<reference evidence="3" key="1">
    <citation type="submission" date="2022-11" db="EMBL/GenBank/DDBJ databases">
        <authorList>
            <person name="Kikuchi T."/>
        </authorList>
    </citation>
    <scope>NUCLEOTIDE SEQUENCE</scope>
    <source>
        <strain evidence="3">PS1010</strain>
    </source>
</reference>
<feature type="domain" description="Sdz-33 F-box" evidence="2">
    <location>
        <begin position="179"/>
        <end position="241"/>
    </location>
</feature>
<sequence>MEPPRKRLKFQEKEEKSIFDILPEEIRQIIIGFMDFWTILNFAKCSTKCREEAKMFGNSIKSLEICEVSNRNEAAKLSFVLKNNWKMSISFQWQENTKAYGHFHVFEAEYRKSWTKIGENGENPKIMAAKYLNLILKMATNSVIEISCRDENFLYDKVNFKNLKKIGKIEILFKNEFNFITKQQLFKIKNGIDIDGIKLGLDEIIQVKSKILNLPATKLKIEEVNQFLKYWKNGKLTKNMRLWSFGIAEEFGKLDHEKLLEGLEIERFENDNQMLIGVLNESIDSKLKIFIYYAHLSIDIFIPLPKTPAFFE</sequence>
<accession>A0A9P1I896</accession>
<keyword evidence="4" id="KW-1185">Reference proteome</keyword>
<evidence type="ECO:0000259" key="1">
    <source>
        <dbReference type="Pfam" id="PF00646"/>
    </source>
</evidence>
<dbReference type="AlphaFoldDB" id="A0A9P1I896"/>
<dbReference type="InterPro" id="IPR012885">
    <property type="entry name" value="F-box_Sdz-33"/>
</dbReference>
<dbReference type="Proteomes" id="UP001152747">
    <property type="component" value="Unassembled WGS sequence"/>
</dbReference>
<proteinExistence type="predicted"/>
<dbReference type="InterPro" id="IPR001810">
    <property type="entry name" value="F-box_dom"/>
</dbReference>
<name>A0A9P1I896_9PELO</name>
<feature type="domain" description="F-box" evidence="1">
    <location>
        <begin position="20"/>
        <end position="52"/>
    </location>
</feature>
<dbReference type="Pfam" id="PF07735">
    <property type="entry name" value="FBA_2"/>
    <property type="match status" value="1"/>
</dbReference>
<evidence type="ECO:0000313" key="4">
    <source>
        <dbReference type="Proteomes" id="UP001152747"/>
    </source>
</evidence>
<evidence type="ECO:0000259" key="2">
    <source>
        <dbReference type="Pfam" id="PF07735"/>
    </source>
</evidence>
<dbReference type="EMBL" id="CANHGI010000001">
    <property type="protein sequence ID" value="CAI5440209.1"/>
    <property type="molecule type" value="Genomic_DNA"/>
</dbReference>
<organism evidence="3 4">
    <name type="scientific">Caenorhabditis angaria</name>
    <dbReference type="NCBI Taxonomy" id="860376"/>
    <lineage>
        <taxon>Eukaryota</taxon>
        <taxon>Metazoa</taxon>
        <taxon>Ecdysozoa</taxon>
        <taxon>Nematoda</taxon>
        <taxon>Chromadorea</taxon>
        <taxon>Rhabditida</taxon>
        <taxon>Rhabditina</taxon>
        <taxon>Rhabditomorpha</taxon>
        <taxon>Rhabditoidea</taxon>
        <taxon>Rhabditidae</taxon>
        <taxon>Peloderinae</taxon>
        <taxon>Caenorhabditis</taxon>
    </lineage>
</organism>
<evidence type="ECO:0000313" key="3">
    <source>
        <dbReference type="EMBL" id="CAI5440209.1"/>
    </source>
</evidence>